<name>A0A2N7ARM7_9LACO</name>
<dbReference type="InterPro" id="IPR050194">
    <property type="entry name" value="Glycosyltransferase_grp1"/>
</dbReference>
<dbReference type="EMBL" id="NIPR01000056">
    <property type="protein sequence ID" value="PMD67996.1"/>
    <property type="molecule type" value="Genomic_DNA"/>
</dbReference>
<evidence type="ECO:0000313" key="4">
    <source>
        <dbReference type="Proteomes" id="UP000235649"/>
    </source>
</evidence>
<feature type="domain" description="Glycosyltransferase subfamily 4-like N-terminal" evidence="2">
    <location>
        <begin position="18"/>
        <end position="170"/>
    </location>
</feature>
<dbReference type="GO" id="GO:0016757">
    <property type="term" value="F:glycosyltransferase activity"/>
    <property type="evidence" value="ECO:0007669"/>
    <property type="project" value="InterPro"/>
</dbReference>
<evidence type="ECO:0000259" key="1">
    <source>
        <dbReference type="Pfam" id="PF00534"/>
    </source>
</evidence>
<organism evidence="3 4">
    <name type="scientific">Companilactobacillus nuruki</name>
    <dbReference type="NCBI Taxonomy" id="1993540"/>
    <lineage>
        <taxon>Bacteria</taxon>
        <taxon>Bacillati</taxon>
        <taxon>Bacillota</taxon>
        <taxon>Bacilli</taxon>
        <taxon>Lactobacillales</taxon>
        <taxon>Lactobacillaceae</taxon>
        <taxon>Companilactobacillus</taxon>
    </lineage>
</organism>
<dbReference type="InterPro" id="IPR028098">
    <property type="entry name" value="Glyco_trans_4-like_N"/>
</dbReference>
<evidence type="ECO:0008006" key="5">
    <source>
        <dbReference type="Google" id="ProtNLM"/>
    </source>
</evidence>
<comment type="caution">
    <text evidence="3">The sequence shown here is derived from an EMBL/GenBank/DDBJ whole genome shotgun (WGS) entry which is preliminary data.</text>
</comment>
<dbReference type="InterPro" id="IPR001296">
    <property type="entry name" value="Glyco_trans_1"/>
</dbReference>
<dbReference type="SUPFAM" id="SSF53756">
    <property type="entry name" value="UDP-Glycosyltransferase/glycogen phosphorylase"/>
    <property type="match status" value="1"/>
</dbReference>
<dbReference type="Pfam" id="PF13439">
    <property type="entry name" value="Glyco_transf_4"/>
    <property type="match status" value="1"/>
</dbReference>
<proteinExistence type="predicted"/>
<keyword evidence="4" id="KW-1185">Reference proteome</keyword>
<dbReference type="PANTHER" id="PTHR45947">
    <property type="entry name" value="SULFOQUINOVOSYL TRANSFERASE SQD2"/>
    <property type="match status" value="1"/>
</dbReference>
<reference evidence="3 4" key="1">
    <citation type="submission" date="2017-05" db="EMBL/GenBank/DDBJ databases">
        <title>Lactobacillus nurukis nov., sp. nov., isolated from nuruk.</title>
        <authorList>
            <person name="Kim S.-J."/>
        </authorList>
    </citation>
    <scope>NUCLEOTIDE SEQUENCE [LARGE SCALE GENOMIC DNA]</scope>
    <source>
        <strain evidence="3 4">SYF10-1a</strain>
    </source>
</reference>
<evidence type="ECO:0000259" key="2">
    <source>
        <dbReference type="Pfam" id="PF13439"/>
    </source>
</evidence>
<feature type="domain" description="Glycosyl transferase family 1" evidence="1">
    <location>
        <begin position="182"/>
        <end position="299"/>
    </location>
</feature>
<dbReference type="Pfam" id="PF00534">
    <property type="entry name" value="Glycos_transf_1"/>
    <property type="match status" value="1"/>
</dbReference>
<dbReference type="PANTHER" id="PTHR45947:SF3">
    <property type="entry name" value="SULFOQUINOVOSYL TRANSFERASE SQD2"/>
    <property type="match status" value="1"/>
</dbReference>
<protein>
    <recommendedName>
        <fullName evidence="5">Glycosyl transferase family 1</fullName>
    </recommendedName>
</protein>
<dbReference type="OrthoDB" id="9804196at2"/>
<dbReference type="RefSeq" id="WP_102197015.1">
    <property type="nucleotide sequence ID" value="NZ_NIPR01000056.1"/>
</dbReference>
<dbReference type="Gene3D" id="3.40.50.2000">
    <property type="entry name" value="Glycogen Phosphorylase B"/>
    <property type="match status" value="2"/>
</dbReference>
<accession>A0A2N7ARM7</accession>
<gene>
    <name evidence="3" type="ORF">CBP76_11545</name>
</gene>
<dbReference type="AlphaFoldDB" id="A0A2N7ARM7"/>
<sequence length="361" mass="41881">MTRRIKVMHFVSGLGNDGVTQVIKNYTSRLNRHYDIDNIIVYQHHVDRAKLAELERIGNRLYEIPYKSDHPFANLRDTYKLIKKEKPDIVHAHMSLLSFYPLSIAWLLRVKARIAHAHIAQDNVNPHLAKIFKRLNLIFANHYIACGQAAGEYLFNGHDFDIMYNAIDQDKYKFDLEKRKGLRKKLGISDETIVFGTLGRLTKQKNQGFLIDVFNRYWKVNEDSKLIIVGVGELKDKLTQKIKANNQEDNVIIVSGTNDPESYYCAFDYFMLPSLYEGLPVSAVESQASGVNMILSDNIDKEVRYNNNVVFVPINHGVDPWISAVNKLKPSYREKPSKDNKYNIEKQYSKIYRLYLDFIKD</sequence>
<dbReference type="Proteomes" id="UP000235649">
    <property type="component" value="Unassembled WGS sequence"/>
</dbReference>
<evidence type="ECO:0000313" key="3">
    <source>
        <dbReference type="EMBL" id="PMD67996.1"/>
    </source>
</evidence>